<accession>A0A6C0EZB9</accession>
<evidence type="ECO:0000313" key="1">
    <source>
        <dbReference type="EMBL" id="QHT34031.1"/>
    </source>
</evidence>
<dbReference type="EMBL" id="MN738983">
    <property type="protein sequence ID" value="QHT34031.1"/>
    <property type="molecule type" value="Genomic_DNA"/>
</dbReference>
<sequence>MSNSYQFSTFKQLIDATDASGLNKELKKTKLSQANLQEILNYASLMGDCQAIRIILLCGAKATKKAIDLATKPSNNTGEGGHTMAGLYIKSILNHDIDAKLTFAQIKIVPL</sequence>
<proteinExistence type="predicted"/>
<organism evidence="1">
    <name type="scientific">viral metagenome</name>
    <dbReference type="NCBI Taxonomy" id="1070528"/>
    <lineage>
        <taxon>unclassified sequences</taxon>
        <taxon>metagenomes</taxon>
        <taxon>organismal metagenomes</taxon>
    </lineage>
</organism>
<dbReference type="AlphaFoldDB" id="A0A6C0EZB9"/>
<protein>
    <submittedName>
        <fullName evidence="1">Uncharacterized protein</fullName>
    </submittedName>
</protein>
<name>A0A6C0EZB9_9ZZZZ</name>
<reference evidence="1" key="1">
    <citation type="journal article" date="2020" name="Nature">
        <title>Giant virus diversity and host interactions through global metagenomics.</title>
        <authorList>
            <person name="Schulz F."/>
            <person name="Roux S."/>
            <person name="Paez-Espino D."/>
            <person name="Jungbluth S."/>
            <person name="Walsh D.A."/>
            <person name="Denef V.J."/>
            <person name="McMahon K.D."/>
            <person name="Konstantinidis K.T."/>
            <person name="Eloe-Fadrosh E.A."/>
            <person name="Kyrpides N.C."/>
            <person name="Woyke T."/>
        </authorList>
    </citation>
    <scope>NUCLEOTIDE SEQUENCE</scope>
    <source>
        <strain evidence="1">GVMAG-M-3300009161-52</strain>
    </source>
</reference>